<comment type="caution">
    <text evidence="1">The sequence shown here is derived from an EMBL/GenBank/DDBJ whole genome shotgun (WGS) entry which is preliminary data.</text>
</comment>
<sequence length="92" mass="10129">MEVDNQSCLPYRGYTIDVRIAANRSPSLDGSQVRYAVSWSILSADPLAKPVLSLPEQLNFLTPDAGFAYGERQAKRFIDGCVEYPVDESATS</sequence>
<reference evidence="1 2" key="1">
    <citation type="journal article" date="2024" name="Chem. Sci.">
        <title>Discovery of megapolipeptins by genome mining of a Burkholderiales bacteria collection.</title>
        <authorList>
            <person name="Paulo B.S."/>
            <person name="Recchia M.J.J."/>
            <person name="Lee S."/>
            <person name="Fergusson C.H."/>
            <person name="Romanowski S.B."/>
            <person name="Hernandez A."/>
            <person name="Krull N."/>
            <person name="Liu D.Y."/>
            <person name="Cavanagh H."/>
            <person name="Bos A."/>
            <person name="Gray C.A."/>
            <person name="Murphy B.T."/>
            <person name="Linington R.G."/>
            <person name="Eustaquio A.S."/>
        </authorList>
    </citation>
    <scope>NUCLEOTIDE SEQUENCE [LARGE SCALE GENOMIC DNA]</scope>
    <source>
        <strain evidence="1 2">RL17-379-BIB-C</strain>
    </source>
</reference>
<accession>A0ABW9BWD1</accession>
<dbReference type="EMBL" id="JAQQDH010000001">
    <property type="protein sequence ID" value="MFM0442080.1"/>
    <property type="molecule type" value="Genomic_DNA"/>
</dbReference>
<dbReference type="Proteomes" id="UP001629288">
    <property type="component" value="Unassembled WGS sequence"/>
</dbReference>
<protein>
    <submittedName>
        <fullName evidence="1">Uncharacterized protein</fullName>
    </submittedName>
</protein>
<keyword evidence="2" id="KW-1185">Reference proteome</keyword>
<evidence type="ECO:0000313" key="1">
    <source>
        <dbReference type="EMBL" id="MFM0442080.1"/>
    </source>
</evidence>
<proteinExistence type="predicted"/>
<name>A0ABW9BWD1_9BURK</name>
<evidence type="ECO:0000313" key="2">
    <source>
        <dbReference type="Proteomes" id="UP001629288"/>
    </source>
</evidence>
<dbReference type="RefSeq" id="WP_087754155.1">
    <property type="nucleotide sequence ID" value="NZ_JAQQCM010000013.1"/>
</dbReference>
<gene>
    <name evidence="1" type="ORF">PQR00_00655</name>
</gene>
<organism evidence="1 2">
    <name type="scientific">Paraburkholderia strydomiana</name>
    <dbReference type="NCBI Taxonomy" id="1245417"/>
    <lineage>
        <taxon>Bacteria</taxon>
        <taxon>Pseudomonadati</taxon>
        <taxon>Pseudomonadota</taxon>
        <taxon>Betaproteobacteria</taxon>
        <taxon>Burkholderiales</taxon>
        <taxon>Burkholderiaceae</taxon>
        <taxon>Paraburkholderia</taxon>
    </lineage>
</organism>